<accession>A0A0S4JBV5</accession>
<organism evidence="3 4">
    <name type="scientific">Bodo saltans</name>
    <name type="common">Flagellated protozoan</name>
    <dbReference type="NCBI Taxonomy" id="75058"/>
    <lineage>
        <taxon>Eukaryota</taxon>
        <taxon>Discoba</taxon>
        <taxon>Euglenozoa</taxon>
        <taxon>Kinetoplastea</taxon>
        <taxon>Metakinetoplastina</taxon>
        <taxon>Eubodonida</taxon>
        <taxon>Bodonidae</taxon>
        <taxon>Bodo</taxon>
    </lineage>
</organism>
<keyword evidence="4" id="KW-1185">Reference proteome</keyword>
<keyword evidence="2" id="KW-1133">Transmembrane helix</keyword>
<evidence type="ECO:0000256" key="2">
    <source>
        <dbReference type="SAM" id="Phobius"/>
    </source>
</evidence>
<dbReference type="VEuPathDB" id="TriTrypDB:BSAL_10965"/>
<feature type="compositionally biased region" description="Basic residues" evidence="1">
    <location>
        <begin position="49"/>
        <end position="72"/>
    </location>
</feature>
<evidence type="ECO:0000256" key="1">
    <source>
        <dbReference type="SAM" id="MobiDB-lite"/>
    </source>
</evidence>
<feature type="compositionally biased region" description="Polar residues" evidence="1">
    <location>
        <begin position="1"/>
        <end position="10"/>
    </location>
</feature>
<name>A0A0S4JBV5_BODSA</name>
<gene>
    <name evidence="3" type="ORF">BSAL_10965</name>
</gene>
<proteinExistence type="predicted"/>
<feature type="region of interest" description="Disordered" evidence="1">
    <location>
        <begin position="1"/>
        <end position="118"/>
    </location>
</feature>
<dbReference type="EMBL" id="CYKH01001546">
    <property type="protein sequence ID" value="CUG87588.1"/>
    <property type="molecule type" value="Genomic_DNA"/>
</dbReference>
<dbReference type="Proteomes" id="UP000051952">
    <property type="component" value="Unassembled WGS sequence"/>
</dbReference>
<evidence type="ECO:0000313" key="3">
    <source>
        <dbReference type="EMBL" id="CUG87588.1"/>
    </source>
</evidence>
<reference evidence="4" key="1">
    <citation type="submission" date="2015-09" db="EMBL/GenBank/DDBJ databases">
        <authorList>
            <consortium name="Pathogen Informatics"/>
        </authorList>
    </citation>
    <scope>NUCLEOTIDE SEQUENCE [LARGE SCALE GENOMIC DNA]</scope>
    <source>
        <strain evidence="4">Lake Konstanz</strain>
    </source>
</reference>
<sequence length="216" mass="23173">MNDSSSLSPSRHQEQKNRSMPSVSRGRSKTPTERTQPAAVRAASPSSQQKKRKASAQRKKTVSPTPAKKKSSSRSSSAAAGSPPSRRSSSVSKSPVAPSSGSRRSARNSTKLAAVGSPGEDSDFVFGVLVDRSKTFTHASSSSVARKSFIRKLLGSWAVECAHTLFEPWEQGIALLLYAIVLWPLVWGLWRVTFYALQAAGVDDAVNEGVKLMTPS</sequence>
<protein>
    <submittedName>
        <fullName evidence="3">Transmembrane protein, putative</fullName>
    </submittedName>
</protein>
<feature type="compositionally biased region" description="Low complexity" evidence="1">
    <location>
        <begin position="73"/>
        <end position="102"/>
    </location>
</feature>
<feature type="transmembrane region" description="Helical" evidence="2">
    <location>
        <begin position="173"/>
        <end position="190"/>
    </location>
</feature>
<dbReference type="AlphaFoldDB" id="A0A0S4JBV5"/>
<keyword evidence="2" id="KW-0472">Membrane</keyword>
<keyword evidence="2 3" id="KW-0812">Transmembrane</keyword>
<evidence type="ECO:0000313" key="4">
    <source>
        <dbReference type="Proteomes" id="UP000051952"/>
    </source>
</evidence>